<dbReference type="SUPFAM" id="SSF48371">
    <property type="entry name" value="ARM repeat"/>
    <property type="match status" value="1"/>
</dbReference>
<dbReference type="InterPro" id="IPR011041">
    <property type="entry name" value="Quinoprot_gluc/sorb_DH_b-prop"/>
</dbReference>
<comment type="caution">
    <text evidence="6">The sequence shown here is derived from an EMBL/GenBank/DDBJ whole genome shotgun (WGS) entry which is preliminary data.</text>
</comment>
<dbReference type="InterPro" id="IPR009056">
    <property type="entry name" value="Cyt_c-like_dom"/>
</dbReference>
<keyword evidence="7" id="KW-1185">Reference proteome</keyword>
<dbReference type="PANTHER" id="PTHR33546:SF1">
    <property type="entry name" value="LARGE, MULTIFUNCTIONAL SECRETED PROTEIN"/>
    <property type="match status" value="1"/>
</dbReference>
<dbReference type="InterPro" id="IPR011989">
    <property type="entry name" value="ARM-like"/>
</dbReference>
<dbReference type="PROSITE" id="PS51007">
    <property type="entry name" value="CYTC"/>
    <property type="match status" value="1"/>
</dbReference>
<reference evidence="6" key="1">
    <citation type="submission" date="2021-01" db="EMBL/GenBank/DDBJ databases">
        <title>Modified the classification status of verrucomicrobia.</title>
        <authorList>
            <person name="Feng X."/>
        </authorList>
    </citation>
    <scope>NUCLEOTIDE SEQUENCE</scope>
    <source>
        <strain evidence="6">JCM 18052</strain>
    </source>
</reference>
<evidence type="ECO:0000313" key="7">
    <source>
        <dbReference type="Proteomes" id="UP000600139"/>
    </source>
</evidence>
<evidence type="ECO:0000256" key="2">
    <source>
        <dbReference type="ARBA" id="ARBA00022723"/>
    </source>
</evidence>
<dbReference type="InterPro" id="IPR055557">
    <property type="entry name" value="DUF7133"/>
</dbReference>
<dbReference type="EMBL" id="JAENIK010000004">
    <property type="protein sequence ID" value="MBK1814584.1"/>
    <property type="molecule type" value="Genomic_DNA"/>
</dbReference>
<dbReference type="InterPro" id="IPR013427">
    <property type="entry name" value="Haem-bd_dom_put"/>
</dbReference>
<dbReference type="NCBIfam" id="TIGR02603">
    <property type="entry name" value="CxxCH_TIGR02603"/>
    <property type="match status" value="1"/>
</dbReference>
<organism evidence="6 7">
    <name type="scientific">Luteolibacter yonseiensis</name>
    <dbReference type="NCBI Taxonomy" id="1144680"/>
    <lineage>
        <taxon>Bacteria</taxon>
        <taxon>Pseudomonadati</taxon>
        <taxon>Verrucomicrobiota</taxon>
        <taxon>Verrucomicrobiia</taxon>
        <taxon>Verrucomicrobiales</taxon>
        <taxon>Verrucomicrobiaceae</taxon>
        <taxon>Luteolibacter</taxon>
    </lineage>
</organism>
<accession>A0A934VAP3</accession>
<evidence type="ECO:0000256" key="3">
    <source>
        <dbReference type="ARBA" id="ARBA00023004"/>
    </source>
</evidence>
<dbReference type="NCBIfam" id="TIGR02604">
    <property type="entry name" value="Piru_Ver_Nterm"/>
    <property type="match status" value="1"/>
</dbReference>
<dbReference type="Gene3D" id="1.10.760.10">
    <property type="entry name" value="Cytochrome c-like domain"/>
    <property type="match status" value="1"/>
</dbReference>
<dbReference type="SUPFAM" id="SSF50952">
    <property type="entry name" value="Soluble quinoprotein glucose dehydrogenase"/>
    <property type="match status" value="1"/>
</dbReference>
<keyword evidence="2 4" id="KW-0479">Metal-binding</keyword>
<dbReference type="GO" id="GO:0020037">
    <property type="term" value="F:heme binding"/>
    <property type="evidence" value="ECO:0007669"/>
    <property type="project" value="InterPro"/>
</dbReference>
<name>A0A934VAP3_9BACT</name>
<evidence type="ECO:0000259" key="5">
    <source>
        <dbReference type="PROSITE" id="PS51007"/>
    </source>
</evidence>
<dbReference type="Gene3D" id="2.120.10.30">
    <property type="entry name" value="TolB, C-terminal domain"/>
    <property type="match status" value="1"/>
</dbReference>
<proteinExistence type="predicted"/>
<dbReference type="Pfam" id="PF23500">
    <property type="entry name" value="DUF7133"/>
    <property type="match status" value="1"/>
</dbReference>
<evidence type="ECO:0000256" key="4">
    <source>
        <dbReference type="PROSITE-ProRule" id="PRU00433"/>
    </source>
</evidence>
<protein>
    <submittedName>
        <fullName evidence="6">C-type cytochrome</fullName>
    </submittedName>
</protein>
<dbReference type="Pfam" id="PF00034">
    <property type="entry name" value="Cytochrom_C"/>
    <property type="match status" value="1"/>
</dbReference>
<dbReference type="InterPro" id="IPR036909">
    <property type="entry name" value="Cyt_c-like_dom_sf"/>
</dbReference>
<dbReference type="PANTHER" id="PTHR33546">
    <property type="entry name" value="LARGE, MULTIFUNCTIONAL SECRETED PROTEIN-RELATED"/>
    <property type="match status" value="1"/>
</dbReference>
<dbReference type="SUPFAM" id="SSF46626">
    <property type="entry name" value="Cytochrome c"/>
    <property type="match status" value="1"/>
</dbReference>
<dbReference type="GO" id="GO:0046872">
    <property type="term" value="F:metal ion binding"/>
    <property type="evidence" value="ECO:0007669"/>
    <property type="project" value="UniProtKB-KW"/>
</dbReference>
<keyword evidence="3 4" id="KW-0408">Iron</keyword>
<dbReference type="GO" id="GO:0009055">
    <property type="term" value="F:electron transfer activity"/>
    <property type="evidence" value="ECO:0007669"/>
    <property type="project" value="InterPro"/>
</dbReference>
<evidence type="ECO:0000313" key="6">
    <source>
        <dbReference type="EMBL" id="MBK1814584.1"/>
    </source>
</evidence>
<gene>
    <name evidence="6" type="ORF">JIN84_03095</name>
</gene>
<dbReference type="InterPro" id="IPR013428">
    <property type="entry name" value="Membrane-bound_put_N"/>
</dbReference>
<dbReference type="AlphaFoldDB" id="A0A934VAP3"/>
<feature type="domain" description="Cytochrome c" evidence="5">
    <location>
        <begin position="856"/>
        <end position="989"/>
    </location>
</feature>
<dbReference type="InterPro" id="IPR011042">
    <property type="entry name" value="6-blade_b-propeller_TolB-like"/>
</dbReference>
<dbReference type="RefSeq" id="WP_200349542.1">
    <property type="nucleotide sequence ID" value="NZ_BAABHZ010000010.1"/>
</dbReference>
<sequence>MKTHFLKPLLVIASSGGLVLAQELKPPVIRAQADGLPPKEALANFTTYEGFHIVQSAAEPEVRQPVAMTIDERGRVWIAEAYEYPLRAEGDTGKDRILIFEDKDGDGVFDSRKVFTEGLNLVSGLEVGFGGVWVGAAPYLMFIPDADGDDKADGKPEVLLDGFGWHDTHETLNSFAWGPDGWLYGCHGVFTHSLVGKPGTAEKDRQPLNAGIWRFHPTKKVFEVFAQGTSNPWGIDFNDHGQAFVTACVIPHLFHVIQGARYQRQAGRHFDPHTYDDIKTCADHLHYIGDQWANSRDGSSSDFGGGHAHCGLSIYLGDNFPDEFRGKLFFNNLHGHRMNQEVLERKGSGFVGKHAPDFLFSNDKQHMGVSLRYGPDGGMFLTDWYDSQTCHNVNGEIWNRSNGRIYKISYGESKAVQVDLRECPDMQLAKYQLHKNEWFVRNSRRLLQERAEKGKLKDTSVVPYLEEIMTINPDPTRRLRALWTLHAIGADRPVRMAYWLQDENEYVRAWAVQFLTESKTVDAAAAGALQKLEAGEKSPVVRLYLASALQRMEPATRWDLAAALLSHGEDAGDQNLPLMIWYGVSDLVPLDQARALDLAVASEIPLVRRYILRRISESPEGRAAVMERVTKESGDFPADALSGIAMAVANEQQLDAPPSWIAASGRFEKLVGEGSRHDFELLATLFGDQRMADRFEKSLADVSVAKKTRTAALGNLLRMKNPKLPDLLMKLARDDRDDQRPEIIRALGMVPDERTVPYLVGLFPGLKPAEKEAAVQTLAGSQAGARALASGLADGSVKRGDISAFSARQMRNYNQPEITSAVEKYWGAISSGQGGDKTPEINTLAKALHPDILAKADLGKGRELFQATCFACHQLFGEGMKIGPDLTGSNRKDLKYLLENIIDPNALVGVDYQLQMITKKDGQMVTGLLREKTPTALTIAMLGGATVPVSVAEIEKQEVSTTSMMPEGLLANLSPEQRRDLIGYLQSPKQVPLPVEGEIVVGDDRINVAEVNRGSVQQQPMLSFKADTWSGNSQLWWKNGEKGDRLVLRFESPSAGVFDVHGVFGMAPDYGRFRILLNGKIALESIDLYNKDVVITTGEINLGKHEIKKGLNQLILEILPANPEATPGNMAGIDHLRLLPVK</sequence>
<dbReference type="Gene3D" id="1.25.10.10">
    <property type="entry name" value="Leucine-rich Repeat Variant"/>
    <property type="match status" value="2"/>
</dbReference>
<dbReference type="Proteomes" id="UP000600139">
    <property type="component" value="Unassembled WGS sequence"/>
</dbReference>
<dbReference type="InterPro" id="IPR016024">
    <property type="entry name" value="ARM-type_fold"/>
</dbReference>
<evidence type="ECO:0000256" key="1">
    <source>
        <dbReference type="ARBA" id="ARBA00022617"/>
    </source>
</evidence>
<keyword evidence="1 4" id="KW-0349">Heme</keyword>